<dbReference type="SUPFAM" id="SSF51197">
    <property type="entry name" value="Clavaminate synthase-like"/>
    <property type="match status" value="1"/>
</dbReference>
<dbReference type="EMBL" id="OZ019904">
    <property type="protein sequence ID" value="CAK9199071.1"/>
    <property type="molecule type" value="Genomic_DNA"/>
</dbReference>
<dbReference type="SUPFAM" id="SSF57850">
    <property type="entry name" value="RING/U-box"/>
    <property type="match status" value="1"/>
</dbReference>
<dbReference type="Pfam" id="PF23112">
    <property type="entry name" value="PUB62-63_C"/>
    <property type="match status" value="1"/>
</dbReference>
<feature type="region of interest" description="Disordered" evidence="1">
    <location>
        <begin position="528"/>
        <end position="559"/>
    </location>
</feature>
<dbReference type="PANTHER" id="PTHR33644">
    <property type="entry name" value="U-BOX DOMAIN-CONTAINING PROTEIN 62-RELATED"/>
    <property type="match status" value="1"/>
</dbReference>
<accession>A0ABP0TL86</accession>
<dbReference type="Proteomes" id="UP001497512">
    <property type="component" value="Chromosome 12"/>
</dbReference>
<organism evidence="3 4">
    <name type="scientific">Sphagnum troendelagicum</name>
    <dbReference type="NCBI Taxonomy" id="128251"/>
    <lineage>
        <taxon>Eukaryota</taxon>
        <taxon>Viridiplantae</taxon>
        <taxon>Streptophyta</taxon>
        <taxon>Embryophyta</taxon>
        <taxon>Bryophyta</taxon>
        <taxon>Sphagnophytina</taxon>
        <taxon>Sphagnopsida</taxon>
        <taxon>Sphagnales</taxon>
        <taxon>Sphagnaceae</taxon>
        <taxon>Sphagnum</taxon>
    </lineage>
</organism>
<feature type="compositionally biased region" description="Basic and acidic residues" evidence="1">
    <location>
        <begin position="528"/>
        <end position="542"/>
    </location>
</feature>
<feature type="region of interest" description="Disordered" evidence="1">
    <location>
        <begin position="23"/>
        <end position="50"/>
    </location>
</feature>
<evidence type="ECO:0000313" key="3">
    <source>
        <dbReference type="EMBL" id="CAK9199071.1"/>
    </source>
</evidence>
<evidence type="ECO:0000259" key="2">
    <source>
        <dbReference type="Pfam" id="PF23112"/>
    </source>
</evidence>
<name>A0ABP0TL86_9BRYO</name>
<dbReference type="Gene3D" id="2.60.120.330">
    <property type="entry name" value="B-lactam Antibiotic, Isopenicillin N Synthase, Chain"/>
    <property type="match status" value="1"/>
</dbReference>
<reference evidence="3" key="1">
    <citation type="submission" date="2024-02" db="EMBL/GenBank/DDBJ databases">
        <authorList>
            <consortium name="ELIXIR-Norway"/>
            <consortium name="Elixir Norway"/>
        </authorList>
    </citation>
    <scope>NUCLEOTIDE SEQUENCE</scope>
</reference>
<dbReference type="PANTHER" id="PTHR33644:SF3">
    <property type="entry name" value="RING_U-BOX SUPERFAMILY PROTEIN"/>
    <property type="match status" value="1"/>
</dbReference>
<sequence length="640" mass="67253">MMSMGSRLIPSIMAAGAGAGNNNNNSNAPGNTSSSTPGTTTLVPGISGASIPPNPPLAAAAAVITSNAGDRHGHHHHHHALTTVNNLPVVVTGLPLHGINGGGGGGGNVGGGVEGVAVGLARIKLWEIALEDGVASGVYTRAVESLSASLARNNAAVIELSAEDAALVRCALESAKLYFRSRAQAARGWSSSDWIKRSGYLSAPSRDMYLYRAGRILQPGDTDPPPPCMPEVFRCLGKASRASLSAIARHLRLRSDVFGFLLDDSPLPPGESSSSALTAMAFHAAGPGGKDSGGDSSSLQEVEKGLLMLIASDTPGLQVCDPNGRWYLADNNLDPGDLLLLTGKALQQATAGLRRACVYRVVPVAPTAMPSYLGRTSLAFRLMPRLGVNIDCSAISEAGHVIPEGYGPISVQAFLDNVMASDNSLLNGLDSHHEPAVPNSEPLLRSALSDPLTGALLEDAMAASCGHSYGGGTLQRVYETMVCTSCGAPVDTGSMIQNLAIRAAATAFKREERSRLLLYQGVKRRKDTGEQADQIRLKRTNKEQPMSPMDKDALPRTGAKGVQYPFSVNERVMIKGNKRTPEKFVGREATITSQCLNGWYLVRTLDNGESVRLQYRSLSKLAGDHNAANNDVQIPGSGQS</sequence>
<gene>
    <name evidence="3" type="ORF">CSSPTR1EN2_LOCUS4753</name>
</gene>
<protein>
    <recommendedName>
        <fullName evidence="2">PUB 62/63 C-terminal domain-containing protein</fullName>
    </recommendedName>
</protein>
<proteinExistence type="predicted"/>
<dbReference type="InterPro" id="IPR057649">
    <property type="entry name" value="PUB62-63_C"/>
</dbReference>
<keyword evidence="4" id="KW-1185">Reference proteome</keyword>
<evidence type="ECO:0000256" key="1">
    <source>
        <dbReference type="SAM" id="MobiDB-lite"/>
    </source>
</evidence>
<evidence type="ECO:0000313" key="4">
    <source>
        <dbReference type="Proteomes" id="UP001497512"/>
    </source>
</evidence>
<dbReference type="InterPro" id="IPR027443">
    <property type="entry name" value="IPNS-like_sf"/>
</dbReference>
<dbReference type="Gene3D" id="3.30.40.10">
    <property type="entry name" value="Zinc/RING finger domain, C3HC4 (zinc finger)"/>
    <property type="match status" value="1"/>
</dbReference>
<feature type="domain" description="PUB 62/63 C-terminal" evidence="2">
    <location>
        <begin position="562"/>
        <end position="620"/>
    </location>
</feature>
<dbReference type="InterPro" id="IPR013083">
    <property type="entry name" value="Znf_RING/FYVE/PHD"/>
</dbReference>